<keyword evidence="1" id="KW-0812">Transmembrane</keyword>
<protein>
    <submittedName>
        <fullName evidence="2">Uncharacterized protein</fullName>
    </submittedName>
</protein>
<dbReference type="AlphaFoldDB" id="A0A0E9WS69"/>
<reference evidence="2" key="2">
    <citation type="journal article" date="2015" name="Fish Shellfish Immunol.">
        <title>Early steps in the European eel (Anguilla anguilla)-Vibrio vulnificus interaction in the gills: Role of the RtxA13 toxin.</title>
        <authorList>
            <person name="Callol A."/>
            <person name="Pajuelo D."/>
            <person name="Ebbesson L."/>
            <person name="Teles M."/>
            <person name="MacKenzie S."/>
            <person name="Amaro C."/>
        </authorList>
    </citation>
    <scope>NUCLEOTIDE SEQUENCE</scope>
</reference>
<evidence type="ECO:0000313" key="2">
    <source>
        <dbReference type="EMBL" id="JAH93254.1"/>
    </source>
</evidence>
<keyword evidence="1" id="KW-0472">Membrane</keyword>
<accession>A0A0E9WS69</accession>
<sequence>MEMSLQICRSWSHSVFYRRKSIAVTKIHQQGASARCSRETGQTPCVLRVLTYLGFRLSFKSPRWRNTVKVIPPKLLETVESPTFVSYLYFLITFFFFGGGALLANFCYIVTIIHS</sequence>
<evidence type="ECO:0000256" key="1">
    <source>
        <dbReference type="SAM" id="Phobius"/>
    </source>
</evidence>
<reference evidence="2" key="1">
    <citation type="submission" date="2014-11" db="EMBL/GenBank/DDBJ databases">
        <authorList>
            <person name="Amaro Gonzalez C."/>
        </authorList>
    </citation>
    <scope>NUCLEOTIDE SEQUENCE</scope>
</reference>
<name>A0A0E9WS69_ANGAN</name>
<proteinExistence type="predicted"/>
<keyword evidence="1" id="KW-1133">Transmembrane helix</keyword>
<dbReference type="EMBL" id="GBXM01015323">
    <property type="protein sequence ID" value="JAH93254.1"/>
    <property type="molecule type" value="Transcribed_RNA"/>
</dbReference>
<organism evidence="2">
    <name type="scientific">Anguilla anguilla</name>
    <name type="common">European freshwater eel</name>
    <name type="synonym">Muraena anguilla</name>
    <dbReference type="NCBI Taxonomy" id="7936"/>
    <lineage>
        <taxon>Eukaryota</taxon>
        <taxon>Metazoa</taxon>
        <taxon>Chordata</taxon>
        <taxon>Craniata</taxon>
        <taxon>Vertebrata</taxon>
        <taxon>Euteleostomi</taxon>
        <taxon>Actinopterygii</taxon>
        <taxon>Neopterygii</taxon>
        <taxon>Teleostei</taxon>
        <taxon>Anguilliformes</taxon>
        <taxon>Anguillidae</taxon>
        <taxon>Anguilla</taxon>
    </lineage>
</organism>
<feature type="transmembrane region" description="Helical" evidence="1">
    <location>
        <begin position="87"/>
        <end position="113"/>
    </location>
</feature>